<evidence type="ECO:0000313" key="1">
    <source>
        <dbReference type="EMBL" id="SUN58604.1"/>
    </source>
</evidence>
<proteinExistence type="predicted"/>
<dbReference type="AlphaFoldDB" id="A0A380K1E0"/>
<gene>
    <name evidence="1" type="ORF">NCTC13767_00560</name>
</gene>
<name>A0A380K1E0_9STRE</name>
<sequence length="31" mass="3379">MKKRKFLLGLLVLLLTILAGCGVDSELTDMS</sequence>
<evidence type="ECO:0000313" key="2">
    <source>
        <dbReference type="Proteomes" id="UP000254510"/>
    </source>
</evidence>
<dbReference type="EMBL" id="UHFM01000006">
    <property type="protein sequence ID" value="SUN58604.1"/>
    <property type="molecule type" value="Genomic_DNA"/>
</dbReference>
<reference evidence="1 2" key="1">
    <citation type="submission" date="2018-06" db="EMBL/GenBank/DDBJ databases">
        <authorList>
            <consortium name="Pathogen Informatics"/>
            <person name="Doyle S."/>
        </authorList>
    </citation>
    <scope>NUCLEOTIDE SEQUENCE [LARGE SCALE GENOMIC DNA]</scope>
    <source>
        <strain evidence="1 2">NCTC13767</strain>
    </source>
</reference>
<accession>A0A380K1E0</accession>
<organism evidence="1 2">
    <name type="scientific">Streptococcus gallolyticus</name>
    <dbReference type="NCBI Taxonomy" id="315405"/>
    <lineage>
        <taxon>Bacteria</taxon>
        <taxon>Bacillati</taxon>
        <taxon>Bacillota</taxon>
        <taxon>Bacilli</taxon>
        <taxon>Lactobacillales</taxon>
        <taxon>Streptococcaceae</taxon>
        <taxon>Streptococcus</taxon>
    </lineage>
</organism>
<dbReference type="Proteomes" id="UP000254510">
    <property type="component" value="Unassembled WGS sequence"/>
</dbReference>
<protein>
    <submittedName>
        <fullName evidence="1">Uncharacterized protein</fullName>
    </submittedName>
</protein>
<dbReference type="PROSITE" id="PS51257">
    <property type="entry name" value="PROKAR_LIPOPROTEIN"/>
    <property type="match status" value="1"/>
</dbReference>